<gene>
    <name evidence="2" type="ORF">niasHT_014202</name>
</gene>
<evidence type="ECO:0000256" key="1">
    <source>
        <dbReference type="SAM" id="SignalP"/>
    </source>
</evidence>
<accession>A0ABD2KY21</accession>
<organism evidence="2 3">
    <name type="scientific">Heterodera trifolii</name>
    <dbReference type="NCBI Taxonomy" id="157864"/>
    <lineage>
        <taxon>Eukaryota</taxon>
        <taxon>Metazoa</taxon>
        <taxon>Ecdysozoa</taxon>
        <taxon>Nematoda</taxon>
        <taxon>Chromadorea</taxon>
        <taxon>Rhabditida</taxon>
        <taxon>Tylenchina</taxon>
        <taxon>Tylenchomorpha</taxon>
        <taxon>Tylenchoidea</taxon>
        <taxon>Heteroderidae</taxon>
        <taxon>Heteroderinae</taxon>
        <taxon>Heterodera</taxon>
    </lineage>
</organism>
<dbReference type="SUPFAM" id="SSF57850">
    <property type="entry name" value="RING/U-box"/>
    <property type="match status" value="1"/>
</dbReference>
<protein>
    <submittedName>
        <fullName evidence="2">Uncharacterized protein</fullName>
    </submittedName>
</protein>
<dbReference type="Gene3D" id="3.30.40.10">
    <property type="entry name" value="Zinc/RING finger domain, C3HC4 (zinc finger)"/>
    <property type="match status" value="1"/>
</dbReference>
<proteinExistence type="predicted"/>
<keyword evidence="1" id="KW-0732">Signal</keyword>
<keyword evidence="3" id="KW-1185">Reference proteome</keyword>
<dbReference type="AlphaFoldDB" id="A0ABD2KY21"/>
<dbReference type="InterPro" id="IPR013083">
    <property type="entry name" value="Znf_RING/FYVE/PHD"/>
</dbReference>
<feature type="chain" id="PRO_5044788518" evidence="1">
    <location>
        <begin position="18"/>
        <end position="446"/>
    </location>
</feature>
<sequence length="446" mass="51144">MLFKLFLPFSILCGLNGIKLKLQIVTTKSNLIENEKGAKLQEQFGLDIGYEHKVTNLPDNNYMDPREFVKMPTIKKVSSDRVFEVDLGLEAEFAVYVQLNILWTSIELGMKPKTLSRVVKLKIFKPDYGKIYQLNLGQAGYSNISFSGQLSLDKPIREDEAIVAFVDVPLMSESANETSQKIDKFSSLFSLGCASFIKNGTKLDKHRNGSFNLSYNIPVDLSQFYGQQMLGLTVNIYKLKTYIENEKTKLGNCPICLNSFCSKEKISKFQHPFHLDRIKNWMLSYGDTCPKCILEVVATKVINIEPCFSSNVNLTFDPYSLITRVADQKENDHNTFVIRQARRAIKLINEEQRKLKAQIQELSFLLKINKEIFANFSNEKSESAKQIVLQILEEEPPKEMVDLDYIIRMSNGKKLLESLNFYFDVPDIYARQALETIRIVQEKTEP</sequence>
<comment type="caution">
    <text evidence="2">The sequence shown here is derived from an EMBL/GenBank/DDBJ whole genome shotgun (WGS) entry which is preliminary data.</text>
</comment>
<reference evidence="2 3" key="1">
    <citation type="submission" date="2024-10" db="EMBL/GenBank/DDBJ databases">
        <authorList>
            <person name="Kim D."/>
        </authorList>
    </citation>
    <scope>NUCLEOTIDE SEQUENCE [LARGE SCALE GENOMIC DNA]</scope>
    <source>
        <strain evidence="2">BH-2024</strain>
    </source>
</reference>
<feature type="signal peptide" evidence="1">
    <location>
        <begin position="1"/>
        <end position="17"/>
    </location>
</feature>
<name>A0ABD2KY21_9BILA</name>
<dbReference type="Proteomes" id="UP001620626">
    <property type="component" value="Unassembled WGS sequence"/>
</dbReference>
<evidence type="ECO:0000313" key="3">
    <source>
        <dbReference type="Proteomes" id="UP001620626"/>
    </source>
</evidence>
<dbReference type="EMBL" id="JBICBT010000616">
    <property type="protein sequence ID" value="KAL3107485.1"/>
    <property type="molecule type" value="Genomic_DNA"/>
</dbReference>
<dbReference type="CDD" id="cd16448">
    <property type="entry name" value="RING-H2"/>
    <property type="match status" value="1"/>
</dbReference>
<evidence type="ECO:0000313" key="2">
    <source>
        <dbReference type="EMBL" id="KAL3107485.1"/>
    </source>
</evidence>